<dbReference type="Pfam" id="PF12833">
    <property type="entry name" value="HTH_18"/>
    <property type="match status" value="1"/>
</dbReference>
<dbReference type="InterPro" id="IPR009057">
    <property type="entry name" value="Homeodomain-like_sf"/>
</dbReference>
<keyword evidence="4" id="KW-0804">Transcription</keyword>
<keyword evidence="1" id="KW-0805">Transcription regulation</keyword>
<keyword evidence="7" id="KW-1185">Reference proteome</keyword>
<comment type="caution">
    <text evidence="6">The sequence shown here is derived from an EMBL/GenBank/DDBJ whole genome shotgun (WGS) entry which is preliminary data.</text>
</comment>
<keyword evidence="3" id="KW-0010">Activator</keyword>
<evidence type="ECO:0000313" key="7">
    <source>
        <dbReference type="Proteomes" id="UP000229329"/>
    </source>
</evidence>
<dbReference type="PANTHER" id="PTHR43280:SF2">
    <property type="entry name" value="HTH-TYPE TRANSCRIPTIONAL REGULATOR EXSA"/>
    <property type="match status" value="1"/>
</dbReference>
<evidence type="ECO:0000256" key="1">
    <source>
        <dbReference type="ARBA" id="ARBA00023015"/>
    </source>
</evidence>
<dbReference type="InterPro" id="IPR014710">
    <property type="entry name" value="RmlC-like_jellyroll"/>
</dbReference>
<proteinExistence type="predicted"/>
<gene>
    <name evidence="6" type="ORF">CVP05_02555</name>
</gene>
<dbReference type="Pfam" id="PF02311">
    <property type="entry name" value="AraC_binding"/>
    <property type="match status" value="1"/>
</dbReference>
<evidence type="ECO:0000259" key="5">
    <source>
        <dbReference type="PROSITE" id="PS01124"/>
    </source>
</evidence>
<dbReference type="SUPFAM" id="SSF51215">
    <property type="entry name" value="Regulatory protein AraC"/>
    <property type="match status" value="1"/>
</dbReference>
<dbReference type="InterPro" id="IPR003313">
    <property type="entry name" value="AraC-bd"/>
</dbReference>
<dbReference type="EMBL" id="PHHA01000003">
    <property type="protein sequence ID" value="PJG86069.1"/>
    <property type="molecule type" value="Genomic_DNA"/>
</dbReference>
<dbReference type="InterPro" id="IPR018062">
    <property type="entry name" value="HTH_AraC-typ_CS"/>
</dbReference>
<dbReference type="SUPFAM" id="SSF46689">
    <property type="entry name" value="Homeodomain-like"/>
    <property type="match status" value="2"/>
</dbReference>
<name>A0A2M8S4J5_9PAST</name>
<evidence type="ECO:0000256" key="3">
    <source>
        <dbReference type="ARBA" id="ARBA00023159"/>
    </source>
</evidence>
<dbReference type="Proteomes" id="UP000229329">
    <property type="component" value="Unassembled WGS sequence"/>
</dbReference>
<dbReference type="PRINTS" id="PR00032">
    <property type="entry name" value="HTHARAC"/>
</dbReference>
<keyword evidence="2" id="KW-0238">DNA-binding</keyword>
<dbReference type="GO" id="GO:0003700">
    <property type="term" value="F:DNA-binding transcription factor activity"/>
    <property type="evidence" value="ECO:0007669"/>
    <property type="project" value="InterPro"/>
</dbReference>
<organism evidence="6 7">
    <name type="scientific">Conservatibacter flavescens</name>
    <dbReference type="NCBI Taxonomy" id="28161"/>
    <lineage>
        <taxon>Bacteria</taxon>
        <taxon>Pseudomonadati</taxon>
        <taxon>Pseudomonadota</taxon>
        <taxon>Gammaproteobacteria</taxon>
        <taxon>Pasteurellales</taxon>
        <taxon>Pasteurellaceae</taxon>
        <taxon>Conservatibacter</taxon>
    </lineage>
</organism>
<dbReference type="InterPro" id="IPR037923">
    <property type="entry name" value="HTH-like"/>
</dbReference>
<dbReference type="Gene3D" id="1.10.10.60">
    <property type="entry name" value="Homeodomain-like"/>
    <property type="match status" value="2"/>
</dbReference>
<reference evidence="6 7" key="1">
    <citation type="submission" date="2017-11" db="EMBL/GenBank/DDBJ databases">
        <title>Reclassification of Bisgaard taxon 7 as Conservatibacter flavescens gen. nov., sp. nov.</title>
        <authorList>
            <person name="Christensen H."/>
        </authorList>
    </citation>
    <scope>NUCLEOTIDE SEQUENCE [LARGE SCALE GENOMIC DNA]</scope>
    <source>
        <strain evidence="6 7">7_4</strain>
    </source>
</reference>
<dbReference type="PROSITE" id="PS01124">
    <property type="entry name" value="HTH_ARAC_FAMILY_2"/>
    <property type="match status" value="1"/>
</dbReference>
<evidence type="ECO:0000256" key="4">
    <source>
        <dbReference type="ARBA" id="ARBA00023163"/>
    </source>
</evidence>
<evidence type="ECO:0000256" key="2">
    <source>
        <dbReference type="ARBA" id="ARBA00023125"/>
    </source>
</evidence>
<dbReference type="OrthoDB" id="1050625at2"/>
<feature type="domain" description="HTH araC/xylS-type" evidence="5">
    <location>
        <begin position="173"/>
        <end position="271"/>
    </location>
</feature>
<accession>A0A2M8S4J5</accession>
<dbReference type="SMART" id="SM00342">
    <property type="entry name" value="HTH_ARAC"/>
    <property type="match status" value="1"/>
</dbReference>
<dbReference type="AlphaFoldDB" id="A0A2M8S4J5"/>
<evidence type="ECO:0000313" key="6">
    <source>
        <dbReference type="EMBL" id="PJG86069.1"/>
    </source>
</evidence>
<dbReference type="InterPro" id="IPR018060">
    <property type="entry name" value="HTH_AraC"/>
</dbReference>
<dbReference type="Gene3D" id="2.60.120.10">
    <property type="entry name" value="Jelly Rolls"/>
    <property type="match status" value="1"/>
</dbReference>
<dbReference type="GO" id="GO:0043565">
    <property type="term" value="F:sequence-specific DNA binding"/>
    <property type="evidence" value="ECO:0007669"/>
    <property type="project" value="InterPro"/>
</dbReference>
<dbReference type="PROSITE" id="PS00041">
    <property type="entry name" value="HTH_ARAC_FAMILY_1"/>
    <property type="match status" value="1"/>
</dbReference>
<sequence>MYKSSLFEQLPQLLYITNTQGMREYFPRMLHKHKDHLEIVFIAKGRGTHIIGDTKYDTKAGDILIFNQNVLHDEMAQIHSEMVTYCCGIGNLKIKGMERNCLFDLRLPAVISSGKHQDTIEKIIDMMFCSVKNAQTHAREFSNYLLFSLLTLIVSLPQNTVQRFFYKKFTLVDQVKDYIEQHYTQALSVDHIAHYFNISPSYLSHLFKRESKFPLMQYVNRRRIGEAQSLLMTTKYSITQIALMVGYENINYFSTAFTKMLGITPTQYRRQWIGKELTL</sequence>
<dbReference type="PANTHER" id="PTHR43280">
    <property type="entry name" value="ARAC-FAMILY TRANSCRIPTIONAL REGULATOR"/>
    <property type="match status" value="1"/>
</dbReference>
<dbReference type="InterPro" id="IPR020449">
    <property type="entry name" value="Tscrpt_reg_AraC-type_HTH"/>
</dbReference>
<protein>
    <recommendedName>
        <fullName evidence="5">HTH araC/xylS-type domain-containing protein</fullName>
    </recommendedName>
</protein>
<dbReference type="RefSeq" id="WP_100288001.1">
    <property type="nucleotide sequence ID" value="NZ_PHHA01000003.1"/>
</dbReference>